<dbReference type="Proteomes" id="UP001412067">
    <property type="component" value="Unassembled WGS sequence"/>
</dbReference>
<accession>A0ABR2LBM7</accession>
<protein>
    <submittedName>
        <fullName evidence="1">Uncharacterized protein</fullName>
    </submittedName>
</protein>
<evidence type="ECO:0000313" key="1">
    <source>
        <dbReference type="EMBL" id="KAK8937542.1"/>
    </source>
</evidence>
<gene>
    <name evidence="1" type="ORF">KSP40_PGU002605</name>
</gene>
<comment type="caution">
    <text evidence="1">The sequence shown here is derived from an EMBL/GenBank/DDBJ whole genome shotgun (WGS) entry which is preliminary data.</text>
</comment>
<name>A0ABR2LBM7_9ASPA</name>
<sequence>MAFLSNHATARRLIDHNSTSPGAVMVVEALGMSAQVSLMISLSPPFSSPPPLFLSLPSPFHPFSSHIPHMYSTCLCIHSTRLYYSSCVIYSSPIHRWFYHDRSLCSWGYILHKGL</sequence>
<proteinExistence type="predicted"/>
<reference evidence="1 2" key="1">
    <citation type="journal article" date="2022" name="Nat. Plants">
        <title>Genomes of leafy and leafless Platanthera orchids illuminate the evolution of mycoheterotrophy.</title>
        <authorList>
            <person name="Li M.H."/>
            <person name="Liu K.W."/>
            <person name="Li Z."/>
            <person name="Lu H.C."/>
            <person name="Ye Q.L."/>
            <person name="Zhang D."/>
            <person name="Wang J.Y."/>
            <person name="Li Y.F."/>
            <person name="Zhong Z.M."/>
            <person name="Liu X."/>
            <person name="Yu X."/>
            <person name="Liu D.K."/>
            <person name="Tu X.D."/>
            <person name="Liu B."/>
            <person name="Hao Y."/>
            <person name="Liao X.Y."/>
            <person name="Jiang Y.T."/>
            <person name="Sun W.H."/>
            <person name="Chen J."/>
            <person name="Chen Y.Q."/>
            <person name="Ai Y."/>
            <person name="Zhai J.W."/>
            <person name="Wu S.S."/>
            <person name="Zhou Z."/>
            <person name="Hsiao Y.Y."/>
            <person name="Wu W.L."/>
            <person name="Chen Y.Y."/>
            <person name="Lin Y.F."/>
            <person name="Hsu J.L."/>
            <person name="Li C.Y."/>
            <person name="Wang Z.W."/>
            <person name="Zhao X."/>
            <person name="Zhong W.Y."/>
            <person name="Ma X.K."/>
            <person name="Ma L."/>
            <person name="Huang J."/>
            <person name="Chen G.Z."/>
            <person name="Huang M.Z."/>
            <person name="Huang L."/>
            <person name="Peng D.H."/>
            <person name="Luo Y.B."/>
            <person name="Zou S.Q."/>
            <person name="Chen S.P."/>
            <person name="Lan S."/>
            <person name="Tsai W.C."/>
            <person name="Van de Peer Y."/>
            <person name="Liu Z.J."/>
        </authorList>
    </citation>
    <scope>NUCLEOTIDE SEQUENCE [LARGE SCALE GENOMIC DNA]</scope>
    <source>
        <strain evidence="1">Lor288</strain>
    </source>
</reference>
<keyword evidence="2" id="KW-1185">Reference proteome</keyword>
<evidence type="ECO:0000313" key="2">
    <source>
        <dbReference type="Proteomes" id="UP001412067"/>
    </source>
</evidence>
<dbReference type="EMBL" id="JBBWWR010000021">
    <property type="protein sequence ID" value="KAK8937542.1"/>
    <property type="molecule type" value="Genomic_DNA"/>
</dbReference>
<organism evidence="1 2">
    <name type="scientific">Platanthera guangdongensis</name>
    <dbReference type="NCBI Taxonomy" id="2320717"/>
    <lineage>
        <taxon>Eukaryota</taxon>
        <taxon>Viridiplantae</taxon>
        <taxon>Streptophyta</taxon>
        <taxon>Embryophyta</taxon>
        <taxon>Tracheophyta</taxon>
        <taxon>Spermatophyta</taxon>
        <taxon>Magnoliopsida</taxon>
        <taxon>Liliopsida</taxon>
        <taxon>Asparagales</taxon>
        <taxon>Orchidaceae</taxon>
        <taxon>Orchidoideae</taxon>
        <taxon>Orchideae</taxon>
        <taxon>Orchidinae</taxon>
        <taxon>Platanthera</taxon>
    </lineage>
</organism>